<comment type="similarity">
    <text evidence="1">Belongs to the DprA/Smf family.</text>
</comment>
<dbReference type="Proteomes" id="UP000178873">
    <property type="component" value="Unassembled WGS sequence"/>
</dbReference>
<protein>
    <submittedName>
        <fullName evidence="4">DNA protecting protein DprA</fullName>
    </submittedName>
</protein>
<comment type="caution">
    <text evidence="4">The sequence shown here is derived from an EMBL/GenBank/DDBJ whole genome shotgun (WGS) entry which is preliminary data.</text>
</comment>
<dbReference type="PANTHER" id="PTHR43022">
    <property type="entry name" value="PROTEIN SMF"/>
    <property type="match status" value="1"/>
</dbReference>
<dbReference type="NCBIfam" id="TIGR00732">
    <property type="entry name" value="dprA"/>
    <property type="match status" value="1"/>
</dbReference>
<dbReference type="GO" id="GO:0009294">
    <property type="term" value="P:DNA-mediated transformation"/>
    <property type="evidence" value="ECO:0007669"/>
    <property type="project" value="InterPro"/>
</dbReference>
<proteinExistence type="inferred from homology"/>
<evidence type="ECO:0000256" key="1">
    <source>
        <dbReference type="ARBA" id="ARBA00006525"/>
    </source>
</evidence>
<evidence type="ECO:0000259" key="2">
    <source>
        <dbReference type="Pfam" id="PF02481"/>
    </source>
</evidence>
<gene>
    <name evidence="4" type="ORF">A2664_04040</name>
</gene>
<feature type="domain" description="Smf/DprA SLOG" evidence="2">
    <location>
        <begin position="8"/>
        <end position="216"/>
    </location>
</feature>
<sequence length="288" mass="31456">MESIEKLLEKSFPPLLSEIPDPPKQLYYRGTLPDWEQHKFLCVVGSRKYSNYGREVCEQLIAGLSGFPIIIVSGLALGIDSIAHKAAIASGLKTIAVPGSGLDWNVLYPASHAHLAKQIIEKGGALMSEFEPKFRATPYSFPQRNRIMAGMSHAVLVIEAEQKSGTLITSRLATEYNREVLAVPGSIFSTGSSGPHMLIRLGATPVTNSRDILTALGFETLSDQLQTTRDYSDCSSTEKSLLALLSQPLSRDELIRQSKLSTSEANTTLSILEIKGLVKEVLGEIRRT</sequence>
<dbReference type="Pfam" id="PF02481">
    <property type="entry name" value="DNA_processg_A"/>
    <property type="match status" value="1"/>
</dbReference>
<evidence type="ECO:0000259" key="3">
    <source>
        <dbReference type="Pfam" id="PF17782"/>
    </source>
</evidence>
<organism evidence="4 5">
    <name type="scientific">Candidatus Taylorbacteria bacterium RIFCSPHIGHO2_01_FULL_46_22b</name>
    <dbReference type="NCBI Taxonomy" id="1802301"/>
    <lineage>
        <taxon>Bacteria</taxon>
        <taxon>Candidatus Tayloriibacteriota</taxon>
    </lineage>
</organism>
<dbReference type="EMBL" id="MHRF01000013">
    <property type="protein sequence ID" value="OHA17754.1"/>
    <property type="molecule type" value="Genomic_DNA"/>
</dbReference>
<feature type="domain" description="DprA winged helix" evidence="3">
    <location>
        <begin position="235"/>
        <end position="281"/>
    </location>
</feature>
<dbReference type="Gene3D" id="1.10.10.10">
    <property type="entry name" value="Winged helix-like DNA-binding domain superfamily/Winged helix DNA-binding domain"/>
    <property type="match status" value="1"/>
</dbReference>
<dbReference type="AlphaFoldDB" id="A0A1G2M1V9"/>
<name>A0A1G2M1V9_9BACT</name>
<evidence type="ECO:0000313" key="5">
    <source>
        <dbReference type="Proteomes" id="UP000178873"/>
    </source>
</evidence>
<reference evidence="4 5" key="1">
    <citation type="journal article" date="2016" name="Nat. Commun.">
        <title>Thousands of microbial genomes shed light on interconnected biogeochemical processes in an aquifer system.</title>
        <authorList>
            <person name="Anantharaman K."/>
            <person name="Brown C.T."/>
            <person name="Hug L.A."/>
            <person name="Sharon I."/>
            <person name="Castelle C.J."/>
            <person name="Probst A.J."/>
            <person name="Thomas B.C."/>
            <person name="Singh A."/>
            <person name="Wilkins M.J."/>
            <person name="Karaoz U."/>
            <person name="Brodie E.L."/>
            <person name="Williams K.H."/>
            <person name="Hubbard S.S."/>
            <person name="Banfield J.F."/>
        </authorList>
    </citation>
    <scope>NUCLEOTIDE SEQUENCE [LARGE SCALE GENOMIC DNA]</scope>
</reference>
<dbReference type="PANTHER" id="PTHR43022:SF1">
    <property type="entry name" value="PROTEIN SMF"/>
    <property type="match status" value="1"/>
</dbReference>
<dbReference type="Pfam" id="PF17782">
    <property type="entry name" value="WHD_DprA"/>
    <property type="match status" value="1"/>
</dbReference>
<dbReference type="InterPro" id="IPR057666">
    <property type="entry name" value="DrpA_SLOG"/>
</dbReference>
<dbReference type="InterPro" id="IPR041614">
    <property type="entry name" value="DprA_WH"/>
</dbReference>
<evidence type="ECO:0000313" key="4">
    <source>
        <dbReference type="EMBL" id="OHA17754.1"/>
    </source>
</evidence>
<dbReference type="InterPro" id="IPR036388">
    <property type="entry name" value="WH-like_DNA-bd_sf"/>
</dbReference>
<dbReference type="InterPro" id="IPR003488">
    <property type="entry name" value="DprA"/>
</dbReference>
<dbReference type="STRING" id="1802301.A2664_04040"/>
<dbReference type="Gene3D" id="3.40.50.450">
    <property type="match status" value="1"/>
</dbReference>
<accession>A0A1G2M1V9</accession>
<dbReference type="SUPFAM" id="SSF102405">
    <property type="entry name" value="MCP/YpsA-like"/>
    <property type="match status" value="1"/>
</dbReference>